<gene>
    <name evidence="2" type="ORF">HNQ59_002331</name>
</gene>
<dbReference type="EMBL" id="JACHHY010000013">
    <property type="protein sequence ID" value="MBB5019033.1"/>
    <property type="molecule type" value="Genomic_DNA"/>
</dbReference>
<keyword evidence="3" id="KW-1185">Reference proteome</keyword>
<dbReference type="PANTHER" id="PTHR30399">
    <property type="entry name" value="UNCHARACTERIZED PROTEIN YGJP"/>
    <property type="match status" value="1"/>
</dbReference>
<dbReference type="PANTHER" id="PTHR30399:SF1">
    <property type="entry name" value="UTP PYROPHOSPHATASE"/>
    <property type="match status" value="1"/>
</dbReference>
<dbReference type="CDD" id="cd07344">
    <property type="entry name" value="M48_yhfN_like"/>
    <property type="match status" value="1"/>
</dbReference>
<comment type="caution">
    <text evidence="2">The sequence shown here is derived from an EMBL/GenBank/DDBJ whole genome shotgun (WGS) entry which is preliminary data.</text>
</comment>
<dbReference type="InterPro" id="IPR002725">
    <property type="entry name" value="YgjP-like_metallopeptidase"/>
</dbReference>
<feature type="domain" description="YgjP-like metallopeptidase" evidence="1">
    <location>
        <begin position="29"/>
        <end position="228"/>
    </location>
</feature>
<dbReference type="AlphaFoldDB" id="A0A840MRZ7"/>
<dbReference type="Gene3D" id="3.30.2010.10">
    <property type="entry name" value="Metalloproteases ('zincins'), catalytic domain"/>
    <property type="match status" value="1"/>
</dbReference>
<organism evidence="2 3">
    <name type="scientific">Chitinivorax tropicus</name>
    <dbReference type="NCBI Taxonomy" id="714531"/>
    <lineage>
        <taxon>Bacteria</taxon>
        <taxon>Pseudomonadati</taxon>
        <taxon>Pseudomonadota</taxon>
        <taxon>Betaproteobacteria</taxon>
        <taxon>Chitinivorax</taxon>
    </lineage>
</organism>
<dbReference type="Proteomes" id="UP000575898">
    <property type="component" value="Unassembled WGS sequence"/>
</dbReference>
<dbReference type="RefSeq" id="WP_184039204.1">
    <property type="nucleotide sequence ID" value="NZ_JACHHY010000013.1"/>
</dbReference>
<name>A0A840MRZ7_9PROT</name>
<accession>A0A840MRZ7</accession>
<dbReference type="Pfam" id="PF01863">
    <property type="entry name" value="YgjP-like"/>
    <property type="match status" value="1"/>
</dbReference>
<dbReference type="InterPro" id="IPR053136">
    <property type="entry name" value="UTP_pyrophosphatase-like"/>
</dbReference>
<protein>
    <recommendedName>
        <fullName evidence="1">YgjP-like metallopeptidase domain-containing protein</fullName>
    </recommendedName>
</protein>
<sequence>MPTPQAEQRSIKLADHHIQYSLKRSAKRRTLGLRIDRQGLTVSVPTQVSEARIHALLAEKADWILDKLAQWQEEPPHPAPLQDGSTLWLLGQAITLRVVTTDRIAIRQLGNELLVGLPADQLPALPVKRWLMQQARPHFMARAQTLAPQLGVVPSKILLSNARTRWGSCNGKQEIRLNWRLIQAPPHLVDYVIIHELAHLLEMNHSERFWSHVAKLYPAYKLARSELRAISTRLHQL</sequence>
<evidence type="ECO:0000259" key="1">
    <source>
        <dbReference type="Pfam" id="PF01863"/>
    </source>
</evidence>
<evidence type="ECO:0000313" key="3">
    <source>
        <dbReference type="Proteomes" id="UP000575898"/>
    </source>
</evidence>
<reference evidence="2 3" key="1">
    <citation type="submission" date="2020-08" db="EMBL/GenBank/DDBJ databases">
        <title>Genomic Encyclopedia of Type Strains, Phase IV (KMG-IV): sequencing the most valuable type-strain genomes for metagenomic binning, comparative biology and taxonomic classification.</title>
        <authorList>
            <person name="Goeker M."/>
        </authorList>
    </citation>
    <scope>NUCLEOTIDE SEQUENCE [LARGE SCALE GENOMIC DNA]</scope>
    <source>
        <strain evidence="2 3">DSM 27165</strain>
    </source>
</reference>
<evidence type="ECO:0000313" key="2">
    <source>
        <dbReference type="EMBL" id="MBB5019033.1"/>
    </source>
</evidence>
<proteinExistence type="predicted"/>